<accession>A0A212JGU5</accession>
<sequence length="135" mass="15189">MRTVYIAIFCVLGLLVVFYPLEASGGKDVDGVWVFDVTATVALMREEGGLPAPLPDIEKTLARTRITIDGMRKEFRVTESGKEMEKSMLVMVSRRGDVITLHRRQKAEAQFRFLEDGRLMGLEGGKPAFVLRRVE</sequence>
<organism evidence="1">
    <name type="scientific">uncultured delta proteobacterium</name>
    <dbReference type="NCBI Taxonomy" id="34034"/>
    <lineage>
        <taxon>Bacteria</taxon>
        <taxon>Deltaproteobacteria</taxon>
        <taxon>environmental samples</taxon>
    </lineage>
</organism>
<proteinExistence type="predicted"/>
<gene>
    <name evidence="1" type="ORF">KL86DPRO_11429</name>
</gene>
<dbReference type="AlphaFoldDB" id="A0A212JGU5"/>
<evidence type="ECO:0000313" key="1">
    <source>
        <dbReference type="EMBL" id="SBV98679.1"/>
    </source>
</evidence>
<dbReference type="EMBL" id="FLUQ01000001">
    <property type="protein sequence ID" value="SBV98679.1"/>
    <property type="molecule type" value="Genomic_DNA"/>
</dbReference>
<reference evidence="1" key="1">
    <citation type="submission" date="2016-04" db="EMBL/GenBank/DDBJ databases">
        <authorList>
            <person name="Evans L.H."/>
            <person name="Alamgir A."/>
            <person name="Owens N."/>
            <person name="Weber N.D."/>
            <person name="Virtaneva K."/>
            <person name="Barbian K."/>
            <person name="Babar A."/>
            <person name="Rosenke K."/>
        </authorList>
    </citation>
    <scope>NUCLEOTIDE SEQUENCE</scope>
    <source>
        <strain evidence="1">86</strain>
    </source>
</reference>
<name>A0A212JGU5_9DELT</name>
<protein>
    <submittedName>
        <fullName evidence="1">Uncharacterized protein</fullName>
    </submittedName>
</protein>